<feature type="transmembrane region" description="Helical" evidence="6">
    <location>
        <begin position="40"/>
        <end position="61"/>
    </location>
</feature>
<evidence type="ECO:0000256" key="5">
    <source>
        <dbReference type="ARBA" id="ARBA00038359"/>
    </source>
</evidence>
<comment type="caution">
    <text evidence="8">The sequence shown here is derived from an EMBL/GenBank/DDBJ whole genome shotgun (WGS) entry which is preliminary data.</text>
</comment>
<reference evidence="8" key="1">
    <citation type="journal article" date="2021" name="Nat. Commun.">
        <title>Genetic determinants of endophytism in the Arabidopsis root mycobiome.</title>
        <authorList>
            <person name="Mesny F."/>
            <person name="Miyauchi S."/>
            <person name="Thiergart T."/>
            <person name="Pickel B."/>
            <person name="Atanasova L."/>
            <person name="Karlsson M."/>
            <person name="Huettel B."/>
            <person name="Barry K.W."/>
            <person name="Haridas S."/>
            <person name="Chen C."/>
            <person name="Bauer D."/>
            <person name="Andreopoulos W."/>
            <person name="Pangilinan J."/>
            <person name="LaButti K."/>
            <person name="Riley R."/>
            <person name="Lipzen A."/>
            <person name="Clum A."/>
            <person name="Drula E."/>
            <person name="Henrissat B."/>
            <person name="Kohler A."/>
            <person name="Grigoriev I.V."/>
            <person name="Martin F.M."/>
            <person name="Hacquard S."/>
        </authorList>
    </citation>
    <scope>NUCLEOTIDE SEQUENCE</scope>
    <source>
        <strain evidence="8">MPI-CAGE-AT-0147</strain>
    </source>
</reference>
<feature type="transmembrane region" description="Helical" evidence="6">
    <location>
        <begin position="146"/>
        <end position="167"/>
    </location>
</feature>
<feature type="transmembrane region" description="Helical" evidence="6">
    <location>
        <begin position="227"/>
        <end position="247"/>
    </location>
</feature>
<dbReference type="PANTHER" id="PTHR33048">
    <property type="entry name" value="PTH11-LIKE INTEGRAL MEMBRANE PROTEIN (AFU_ORTHOLOGUE AFUA_5G11245)"/>
    <property type="match status" value="1"/>
</dbReference>
<organism evidence="8 9">
    <name type="scientific">Dactylonectria macrodidyma</name>
    <dbReference type="NCBI Taxonomy" id="307937"/>
    <lineage>
        <taxon>Eukaryota</taxon>
        <taxon>Fungi</taxon>
        <taxon>Dikarya</taxon>
        <taxon>Ascomycota</taxon>
        <taxon>Pezizomycotina</taxon>
        <taxon>Sordariomycetes</taxon>
        <taxon>Hypocreomycetidae</taxon>
        <taxon>Hypocreales</taxon>
        <taxon>Nectriaceae</taxon>
        <taxon>Dactylonectria</taxon>
    </lineage>
</organism>
<evidence type="ECO:0000256" key="1">
    <source>
        <dbReference type="ARBA" id="ARBA00004141"/>
    </source>
</evidence>
<keyword evidence="3 6" id="KW-1133">Transmembrane helix</keyword>
<dbReference type="EMBL" id="JAGMUV010000009">
    <property type="protein sequence ID" value="KAH7143423.1"/>
    <property type="molecule type" value="Genomic_DNA"/>
</dbReference>
<feature type="domain" description="Rhodopsin" evidence="7">
    <location>
        <begin position="23"/>
        <end position="282"/>
    </location>
</feature>
<evidence type="ECO:0000256" key="3">
    <source>
        <dbReference type="ARBA" id="ARBA00022989"/>
    </source>
</evidence>
<evidence type="ECO:0000313" key="9">
    <source>
        <dbReference type="Proteomes" id="UP000738349"/>
    </source>
</evidence>
<evidence type="ECO:0000256" key="6">
    <source>
        <dbReference type="SAM" id="Phobius"/>
    </source>
</evidence>
<feature type="transmembrane region" description="Helical" evidence="6">
    <location>
        <begin position="192"/>
        <end position="215"/>
    </location>
</feature>
<dbReference type="InterPro" id="IPR052337">
    <property type="entry name" value="SAT4-like"/>
</dbReference>
<keyword evidence="4 6" id="KW-0472">Membrane</keyword>
<evidence type="ECO:0000256" key="2">
    <source>
        <dbReference type="ARBA" id="ARBA00022692"/>
    </source>
</evidence>
<dbReference type="InterPro" id="IPR049326">
    <property type="entry name" value="Rhodopsin_dom_fungi"/>
</dbReference>
<sequence>MESPTVLALWICSCLALTIMGTRLIWRKVAKQPFNLGDYLTMVAVVFCLGRLSTIYVVLIWGNSNIPPEIRESHVFTPEEIYRRTVGSKLTLVGRCFYNSLSVVPCNLCYFPLQLTHAPSSLWVQKAVLLDIYRRLLLGLRYERHIMIFFVTLISVTWVVVLIVVFVECHPVHLYWQVVPDPGTCTKAQLELFVLACFNIVTDAMLLGFPFLLFTTLKTTWKLKVRLYSLFLLGLFIIIVTIVRLPINRTNKNSQANRSMWASTELFVATLVVNAPTIYGLWNKKRHDTLHSRSPRSGVAGHSLESGMASRTANTTQAFAMASVGHKQDSFGGIMRTNEVIVSEYVKHKEHVKGPAMQIDEVEVASNSSQRGILRD</sequence>
<dbReference type="OrthoDB" id="3903189at2759"/>
<dbReference type="Pfam" id="PF20684">
    <property type="entry name" value="Fung_rhodopsin"/>
    <property type="match status" value="1"/>
</dbReference>
<gene>
    <name evidence="8" type="ORF">EDB81DRAFT_498760</name>
</gene>
<dbReference type="Proteomes" id="UP000738349">
    <property type="component" value="Unassembled WGS sequence"/>
</dbReference>
<evidence type="ECO:0000259" key="7">
    <source>
        <dbReference type="Pfam" id="PF20684"/>
    </source>
</evidence>
<keyword evidence="9" id="KW-1185">Reference proteome</keyword>
<evidence type="ECO:0000256" key="4">
    <source>
        <dbReference type="ARBA" id="ARBA00023136"/>
    </source>
</evidence>
<feature type="transmembrane region" description="Helical" evidence="6">
    <location>
        <begin position="259"/>
        <end position="282"/>
    </location>
</feature>
<keyword evidence="2 6" id="KW-0812">Transmembrane</keyword>
<name>A0A9P9ERP9_9HYPO</name>
<dbReference type="PANTHER" id="PTHR33048:SF166">
    <property type="entry name" value="PTH11-LIKE INTEGRAL MEMBRANE PROTEIN"/>
    <property type="match status" value="1"/>
</dbReference>
<dbReference type="AlphaFoldDB" id="A0A9P9ERP9"/>
<accession>A0A9P9ERP9</accession>
<comment type="subcellular location">
    <subcellularLocation>
        <location evidence="1">Membrane</location>
        <topology evidence="1">Multi-pass membrane protein</topology>
    </subcellularLocation>
</comment>
<proteinExistence type="inferred from homology"/>
<protein>
    <recommendedName>
        <fullName evidence="7">Rhodopsin domain-containing protein</fullName>
    </recommendedName>
</protein>
<comment type="similarity">
    <text evidence="5">Belongs to the SAT4 family.</text>
</comment>
<dbReference type="GO" id="GO:0016020">
    <property type="term" value="C:membrane"/>
    <property type="evidence" value="ECO:0007669"/>
    <property type="project" value="UniProtKB-SubCell"/>
</dbReference>
<evidence type="ECO:0000313" key="8">
    <source>
        <dbReference type="EMBL" id="KAH7143423.1"/>
    </source>
</evidence>